<dbReference type="Gene3D" id="3.40.50.620">
    <property type="entry name" value="HUPs"/>
    <property type="match status" value="1"/>
</dbReference>
<protein>
    <recommendedName>
        <fullName evidence="1">Photolyase/cryptochrome alpha/beta domain-containing protein</fullName>
    </recommendedName>
</protein>
<sequence length="744" mass="83473">MASLAAPRFLSPPSFFATTTTTTTPAVSLLPTPFRFHRPLLLSLSSKLKLKAKPDDAERGGNGAAVLWFKHDLRVDDHPGLVAASKHPMVVPIYVFDHRILSRFSDEMIELVLLAVEDLRRSLKERGSNLMIRFGQAENILLELVKEIKATNIFAEEEVEYDLCSLIDIVEEVLPADPVLGWKPKVTLWRTPFYDIKDLDSLPLFYGDLKKPQVSDISLLNTPQLPSYDIELNWGQLPLKDDVGKFLNSHSTREKENWYSIKDLSADAVFKKDHMKLAGSHGPVVGELSKSKLGGKGQNRDQMQRKRLKNSVFGASKGSIVAGGTKVVLNALAAYLRYLEGTARDDWQEVHRKLRETESRNGASFGALFGSALQLGIISRRRVYYEAVRYEKERNAGFLSPFGYSTASVAAAIDTVCALEWYWLLSYKRQLKKDEPYRNRLWRWNGHLIQYTVVGSDGPAVLLVHGFGAFHEHYRDNLCSIAEAGNRVWAVTLLGFGKSEKPNIIYTELMWAELLRDFIIEVMGQPAHLVGNSMGGYFVSIVGGLWPCLVESIVLMNSAGEVIPGYSSLLFSKEREISGAAWLGSRALLQYLRFSLGSLVKNCYPTRPERADDWLINEMLRAVSFDKNLYYSINLISYDPGSVGVLESVFSFNLSIPLNHLLSRMKDKVLIIQGMQDPIANSSSRLAMVREHCDGIVIKEIDAGHCPHDERPEIVNPIICEWIAGIEKKVHAESFNTSLGSHRT</sequence>
<feature type="domain" description="Photolyase/cryptochrome alpha/beta" evidence="1">
    <location>
        <begin position="63"/>
        <end position="196"/>
    </location>
</feature>
<dbReference type="InterPro" id="IPR000073">
    <property type="entry name" value="AB_hydrolase_1"/>
</dbReference>
<dbReference type="Proteomes" id="UP001153076">
    <property type="component" value="Unassembled WGS sequence"/>
</dbReference>
<dbReference type="EMBL" id="JAKOGI010000028">
    <property type="protein sequence ID" value="KAJ8448638.1"/>
    <property type="molecule type" value="Genomic_DNA"/>
</dbReference>
<dbReference type="SUPFAM" id="SSF52425">
    <property type="entry name" value="Cryptochrome/photolyase, N-terminal domain"/>
    <property type="match status" value="1"/>
</dbReference>
<organism evidence="2 3">
    <name type="scientific">Carnegiea gigantea</name>
    <dbReference type="NCBI Taxonomy" id="171969"/>
    <lineage>
        <taxon>Eukaryota</taxon>
        <taxon>Viridiplantae</taxon>
        <taxon>Streptophyta</taxon>
        <taxon>Embryophyta</taxon>
        <taxon>Tracheophyta</taxon>
        <taxon>Spermatophyta</taxon>
        <taxon>Magnoliopsida</taxon>
        <taxon>eudicotyledons</taxon>
        <taxon>Gunneridae</taxon>
        <taxon>Pentapetalae</taxon>
        <taxon>Caryophyllales</taxon>
        <taxon>Cactineae</taxon>
        <taxon>Cactaceae</taxon>
        <taxon>Cactoideae</taxon>
        <taxon>Echinocereeae</taxon>
        <taxon>Carnegiea</taxon>
    </lineage>
</organism>
<dbReference type="PROSITE" id="PS51645">
    <property type="entry name" value="PHR_CRY_ALPHA_BETA"/>
    <property type="match status" value="1"/>
</dbReference>
<dbReference type="OrthoDB" id="408373at2759"/>
<dbReference type="PANTHER" id="PTHR47832">
    <property type="entry name" value="DNA PHOTOLYASE"/>
    <property type="match status" value="1"/>
</dbReference>
<dbReference type="SUPFAM" id="SSF53474">
    <property type="entry name" value="alpha/beta-Hydrolases"/>
    <property type="match status" value="1"/>
</dbReference>
<dbReference type="Gene3D" id="3.40.50.1820">
    <property type="entry name" value="alpha/beta hydrolase"/>
    <property type="match status" value="1"/>
</dbReference>
<dbReference type="InterPro" id="IPR029058">
    <property type="entry name" value="AB_hydrolase_fold"/>
</dbReference>
<reference evidence="2" key="1">
    <citation type="submission" date="2022-04" db="EMBL/GenBank/DDBJ databases">
        <title>Carnegiea gigantea Genome sequencing and assembly v2.</title>
        <authorList>
            <person name="Copetti D."/>
            <person name="Sanderson M.J."/>
            <person name="Burquez A."/>
            <person name="Wojciechowski M.F."/>
        </authorList>
    </citation>
    <scope>NUCLEOTIDE SEQUENCE</scope>
    <source>
        <strain evidence="2">SGP5-SGP5p</strain>
        <tissue evidence="2">Aerial part</tissue>
    </source>
</reference>
<evidence type="ECO:0000313" key="2">
    <source>
        <dbReference type="EMBL" id="KAJ8448638.1"/>
    </source>
</evidence>
<keyword evidence="3" id="KW-1185">Reference proteome</keyword>
<evidence type="ECO:0000313" key="3">
    <source>
        <dbReference type="Proteomes" id="UP001153076"/>
    </source>
</evidence>
<evidence type="ECO:0000259" key="1">
    <source>
        <dbReference type="PROSITE" id="PS51645"/>
    </source>
</evidence>
<dbReference type="Pfam" id="PF00875">
    <property type="entry name" value="DNA_photolyase"/>
    <property type="match status" value="1"/>
</dbReference>
<dbReference type="PANTHER" id="PTHR47832:SF1">
    <property type="entry name" value="DNA PHOTOLYASE"/>
    <property type="match status" value="1"/>
</dbReference>
<dbReference type="Pfam" id="PF12697">
    <property type="entry name" value="Abhydrolase_6"/>
    <property type="match status" value="1"/>
</dbReference>
<proteinExistence type="predicted"/>
<accession>A0A9Q1KTJ5</accession>
<dbReference type="InterPro" id="IPR014729">
    <property type="entry name" value="Rossmann-like_a/b/a_fold"/>
</dbReference>
<gene>
    <name evidence="2" type="ORF">Cgig2_010525</name>
</gene>
<comment type="caution">
    <text evidence="2">The sequence shown here is derived from an EMBL/GenBank/DDBJ whole genome shotgun (WGS) entry which is preliminary data.</text>
</comment>
<dbReference type="InterPro" id="IPR006050">
    <property type="entry name" value="DNA_photolyase_N"/>
</dbReference>
<name>A0A9Q1KTJ5_9CARY</name>
<dbReference type="AlphaFoldDB" id="A0A9Q1KTJ5"/>
<dbReference type="InterPro" id="IPR036155">
    <property type="entry name" value="Crypto/Photolyase_N_sf"/>
</dbReference>